<dbReference type="InterPro" id="IPR014044">
    <property type="entry name" value="CAP_dom"/>
</dbReference>
<dbReference type="GO" id="GO:0016020">
    <property type="term" value="C:membrane"/>
    <property type="evidence" value="ECO:0007669"/>
    <property type="project" value="UniProtKB-SubCell"/>
</dbReference>
<dbReference type="EMBL" id="QZJW01000005">
    <property type="protein sequence ID" value="RJO62081.1"/>
    <property type="molecule type" value="Genomic_DNA"/>
</dbReference>
<proteinExistence type="predicted"/>
<dbReference type="Proteomes" id="UP000285655">
    <property type="component" value="Unassembled WGS sequence"/>
</dbReference>
<accession>A0A419DG38</accession>
<dbReference type="Gene3D" id="3.40.33.10">
    <property type="entry name" value="CAP"/>
    <property type="match status" value="1"/>
</dbReference>
<gene>
    <name evidence="7" type="ORF">C4544_01110</name>
</gene>
<dbReference type="SUPFAM" id="SSF55797">
    <property type="entry name" value="PR-1-like"/>
    <property type="match status" value="1"/>
</dbReference>
<evidence type="ECO:0000313" key="7">
    <source>
        <dbReference type="EMBL" id="RJO62081.1"/>
    </source>
</evidence>
<keyword evidence="4 5" id="KW-0472">Membrane</keyword>
<evidence type="ECO:0000259" key="6">
    <source>
        <dbReference type="Pfam" id="PF00188"/>
    </source>
</evidence>
<evidence type="ECO:0000313" key="8">
    <source>
        <dbReference type="Proteomes" id="UP000285655"/>
    </source>
</evidence>
<dbReference type="AlphaFoldDB" id="A0A419DG38"/>
<dbReference type="InterPro" id="IPR003825">
    <property type="entry name" value="Colicin-V_CvpA"/>
</dbReference>
<evidence type="ECO:0000256" key="4">
    <source>
        <dbReference type="ARBA" id="ARBA00023136"/>
    </source>
</evidence>
<feature type="domain" description="SCP" evidence="6">
    <location>
        <begin position="201"/>
        <end position="312"/>
    </location>
</feature>
<feature type="transmembrane region" description="Helical" evidence="5">
    <location>
        <begin position="32"/>
        <end position="53"/>
    </location>
</feature>
<comment type="subcellular location">
    <subcellularLocation>
        <location evidence="1">Membrane</location>
        <topology evidence="1">Multi-pass membrane protein</topology>
    </subcellularLocation>
</comment>
<organism evidence="7 8">
    <name type="scientific">candidate division WS5 bacterium</name>
    <dbReference type="NCBI Taxonomy" id="2093353"/>
    <lineage>
        <taxon>Bacteria</taxon>
        <taxon>candidate division WS5</taxon>
    </lineage>
</organism>
<keyword evidence="3 5" id="KW-1133">Transmembrane helix</keyword>
<evidence type="ECO:0000256" key="2">
    <source>
        <dbReference type="ARBA" id="ARBA00022692"/>
    </source>
</evidence>
<protein>
    <recommendedName>
        <fullName evidence="6">SCP domain-containing protein</fullName>
    </recommendedName>
</protein>
<name>A0A419DG38_9BACT</name>
<keyword evidence="2 5" id="KW-0812">Transmembrane</keyword>
<dbReference type="PANTHER" id="PTHR31157:SF1">
    <property type="entry name" value="SCP DOMAIN-CONTAINING PROTEIN"/>
    <property type="match status" value="1"/>
</dbReference>
<sequence>MNWVDLLIIIFIIYFLVMGYFQGFLRQSIDLVGLVLSFLFAIVLYPHIAGFISAQFNMPISFAKIVAFFLAWFVFRLIYYFTSNLAYKKIPKKIKDSKYNRFGGGAPALVKGVVMSAILLVLILVLPIPTSYRDAISNSAIGGNLVKNSANVESYVEKQFGGAVDDTLTLLTVKQEGDETTELGFKATNLKVDEASEERMLALVNEERTSRGLKALVMDEKLREVARAHSKDMFEQGYFSHTSKDGRSPFDRMHDAGITFFAAGENLALAPNVDIAHSGLMNSPGHRANILTGEFGKVGIGIMDGGIYGKMFSQEFTD</sequence>
<evidence type="ECO:0000256" key="1">
    <source>
        <dbReference type="ARBA" id="ARBA00004141"/>
    </source>
</evidence>
<feature type="transmembrane region" description="Helical" evidence="5">
    <location>
        <begin position="65"/>
        <end position="87"/>
    </location>
</feature>
<evidence type="ECO:0000256" key="3">
    <source>
        <dbReference type="ARBA" id="ARBA00022989"/>
    </source>
</evidence>
<dbReference type="PANTHER" id="PTHR31157">
    <property type="entry name" value="SCP DOMAIN-CONTAINING PROTEIN"/>
    <property type="match status" value="1"/>
</dbReference>
<dbReference type="CDD" id="cd05379">
    <property type="entry name" value="CAP_bacterial"/>
    <property type="match status" value="1"/>
</dbReference>
<dbReference type="GO" id="GO:0009403">
    <property type="term" value="P:toxin biosynthetic process"/>
    <property type="evidence" value="ECO:0007669"/>
    <property type="project" value="InterPro"/>
</dbReference>
<feature type="transmembrane region" description="Helical" evidence="5">
    <location>
        <begin position="6"/>
        <end position="25"/>
    </location>
</feature>
<dbReference type="Pfam" id="PF02674">
    <property type="entry name" value="Colicin_V"/>
    <property type="match status" value="1"/>
</dbReference>
<comment type="caution">
    <text evidence="7">The sequence shown here is derived from an EMBL/GenBank/DDBJ whole genome shotgun (WGS) entry which is preliminary data.</text>
</comment>
<dbReference type="Pfam" id="PF00188">
    <property type="entry name" value="CAP"/>
    <property type="match status" value="1"/>
</dbReference>
<feature type="transmembrane region" description="Helical" evidence="5">
    <location>
        <begin position="108"/>
        <end position="128"/>
    </location>
</feature>
<reference evidence="7 8" key="1">
    <citation type="journal article" date="2017" name="ISME J.">
        <title>Energy and carbon metabolisms in a deep terrestrial subsurface fluid microbial community.</title>
        <authorList>
            <person name="Momper L."/>
            <person name="Jungbluth S.P."/>
            <person name="Lee M.D."/>
            <person name="Amend J.P."/>
        </authorList>
    </citation>
    <scope>NUCLEOTIDE SEQUENCE [LARGE SCALE GENOMIC DNA]</scope>
    <source>
        <strain evidence="7">SURF_29</strain>
    </source>
</reference>
<evidence type="ECO:0000256" key="5">
    <source>
        <dbReference type="SAM" id="Phobius"/>
    </source>
</evidence>
<dbReference type="InterPro" id="IPR035940">
    <property type="entry name" value="CAP_sf"/>
</dbReference>